<dbReference type="OrthoDB" id="7552535at2759"/>
<feature type="non-terminal residue" evidence="1">
    <location>
        <position position="1"/>
    </location>
</feature>
<evidence type="ECO:0000313" key="2">
    <source>
        <dbReference type="Proteomes" id="UP000789759"/>
    </source>
</evidence>
<dbReference type="Proteomes" id="UP000789759">
    <property type="component" value="Unassembled WGS sequence"/>
</dbReference>
<keyword evidence="2" id="KW-1185">Reference proteome</keyword>
<dbReference type="EMBL" id="CAJVQA010004493">
    <property type="protein sequence ID" value="CAG8600001.1"/>
    <property type="molecule type" value="Genomic_DNA"/>
</dbReference>
<accession>A0A9N9CDV0</accession>
<dbReference type="AlphaFoldDB" id="A0A9N9CDV0"/>
<proteinExistence type="predicted"/>
<reference evidence="1" key="1">
    <citation type="submission" date="2021-06" db="EMBL/GenBank/DDBJ databases">
        <authorList>
            <person name="Kallberg Y."/>
            <person name="Tangrot J."/>
            <person name="Rosling A."/>
        </authorList>
    </citation>
    <scope>NUCLEOTIDE SEQUENCE</scope>
    <source>
        <strain evidence="1">FL966</strain>
    </source>
</reference>
<protein>
    <submittedName>
        <fullName evidence="1">10708_t:CDS:1</fullName>
    </submittedName>
</protein>
<name>A0A9N9CDV0_9GLOM</name>
<organism evidence="1 2">
    <name type="scientific">Cetraspora pellucida</name>
    <dbReference type="NCBI Taxonomy" id="1433469"/>
    <lineage>
        <taxon>Eukaryota</taxon>
        <taxon>Fungi</taxon>
        <taxon>Fungi incertae sedis</taxon>
        <taxon>Mucoromycota</taxon>
        <taxon>Glomeromycotina</taxon>
        <taxon>Glomeromycetes</taxon>
        <taxon>Diversisporales</taxon>
        <taxon>Gigasporaceae</taxon>
        <taxon>Cetraspora</taxon>
    </lineage>
</organism>
<sequence>IELGEEVSRGVYKGKCIHYNKKFKHAKPTKTRAHITHEYPNCSENLKRYYNYIIANNLFDDSKVEDYTIPTHLEIKLFKFMDY</sequence>
<evidence type="ECO:0000313" key="1">
    <source>
        <dbReference type="EMBL" id="CAG8600001.1"/>
    </source>
</evidence>
<gene>
    <name evidence="1" type="ORF">CPELLU_LOCUS6945</name>
</gene>
<comment type="caution">
    <text evidence="1">The sequence shown here is derived from an EMBL/GenBank/DDBJ whole genome shotgun (WGS) entry which is preliminary data.</text>
</comment>